<dbReference type="OrthoDB" id="2603at2759"/>
<dbReference type="HOGENOM" id="CLU_027441_0_0_1"/>
<protein>
    <recommendedName>
        <fullName evidence="4">Integral membrane protein</fullName>
    </recommendedName>
</protein>
<feature type="transmembrane region" description="Helical" evidence="1">
    <location>
        <begin position="109"/>
        <end position="132"/>
    </location>
</feature>
<sequence>MPQSRSKYVPDERRQHLEQNGLRLNFSSVAGSIPGFNATHARFDKIENKSEDEESNRDSHVQYHWRSRDNRKGRHPLIVPPNHPLAQNKFHKSLTGVKRMFTEFPYWDISFWVAFLFTVGCFIFIIASLFYWLPLAYPSTEFRKETTIGGGVLFFVGATLFQVGAVFLIFEAVNENQKGCFGWAVRELFCEVDPSSCTHHHQRNDKSAGPLLRRRWRWWPSWHEFRTHYIREIGLVANISLAIGATVFYVSGILDLSGIYGHLSQGVLWGVYWLSYLVGSVLFVFSGILLLLETQEKWYKPAPHVIGWHAGLWNLIGAVEWILSASFGYCSASWCEYQGDLTL</sequence>
<proteinExistence type="predicted"/>
<evidence type="ECO:0000256" key="1">
    <source>
        <dbReference type="SAM" id="Phobius"/>
    </source>
</evidence>
<name>A0A0D2BGJ5_9EURO</name>
<keyword evidence="1" id="KW-1133">Transmembrane helix</keyword>
<dbReference type="RefSeq" id="XP_016256798.1">
    <property type="nucleotide sequence ID" value="XM_016412798.1"/>
</dbReference>
<dbReference type="Proteomes" id="UP000053342">
    <property type="component" value="Unassembled WGS sequence"/>
</dbReference>
<accession>A0A0D2BGJ5</accession>
<gene>
    <name evidence="2" type="ORF">PV06_11170</name>
</gene>
<dbReference type="EMBL" id="KN847352">
    <property type="protein sequence ID" value="KIW36582.1"/>
    <property type="molecule type" value="Genomic_DNA"/>
</dbReference>
<feature type="transmembrane region" description="Helical" evidence="1">
    <location>
        <begin position="271"/>
        <end position="292"/>
    </location>
</feature>
<dbReference type="VEuPathDB" id="FungiDB:PV06_11170"/>
<reference evidence="2 3" key="1">
    <citation type="submission" date="2015-01" db="EMBL/GenBank/DDBJ databases">
        <title>The Genome Sequence of Exophiala oligosperma CBS72588.</title>
        <authorList>
            <consortium name="The Broad Institute Genomics Platform"/>
            <person name="Cuomo C."/>
            <person name="de Hoog S."/>
            <person name="Gorbushina A."/>
            <person name="Stielow B."/>
            <person name="Teixiera M."/>
            <person name="Abouelleil A."/>
            <person name="Chapman S.B."/>
            <person name="Priest M."/>
            <person name="Young S.K."/>
            <person name="Wortman J."/>
            <person name="Nusbaum C."/>
            <person name="Birren B."/>
        </authorList>
    </citation>
    <scope>NUCLEOTIDE SEQUENCE [LARGE SCALE GENOMIC DNA]</scope>
    <source>
        <strain evidence="2 3">CBS 72588</strain>
    </source>
</reference>
<keyword evidence="3" id="KW-1185">Reference proteome</keyword>
<evidence type="ECO:0000313" key="2">
    <source>
        <dbReference type="EMBL" id="KIW36582.1"/>
    </source>
</evidence>
<evidence type="ECO:0000313" key="3">
    <source>
        <dbReference type="Proteomes" id="UP000053342"/>
    </source>
</evidence>
<dbReference type="STRING" id="215243.A0A0D2BGJ5"/>
<keyword evidence="1" id="KW-0812">Transmembrane</keyword>
<dbReference type="AlphaFoldDB" id="A0A0D2BGJ5"/>
<keyword evidence="1" id="KW-0472">Membrane</keyword>
<feature type="transmembrane region" description="Helical" evidence="1">
    <location>
        <begin position="152"/>
        <end position="170"/>
    </location>
</feature>
<dbReference type="GeneID" id="27363244"/>
<feature type="transmembrane region" description="Helical" evidence="1">
    <location>
        <begin position="233"/>
        <end position="251"/>
    </location>
</feature>
<organism evidence="2 3">
    <name type="scientific">Exophiala oligosperma</name>
    <dbReference type="NCBI Taxonomy" id="215243"/>
    <lineage>
        <taxon>Eukaryota</taxon>
        <taxon>Fungi</taxon>
        <taxon>Dikarya</taxon>
        <taxon>Ascomycota</taxon>
        <taxon>Pezizomycotina</taxon>
        <taxon>Eurotiomycetes</taxon>
        <taxon>Chaetothyriomycetidae</taxon>
        <taxon>Chaetothyriales</taxon>
        <taxon>Herpotrichiellaceae</taxon>
        <taxon>Exophiala</taxon>
    </lineage>
</organism>
<evidence type="ECO:0008006" key="4">
    <source>
        <dbReference type="Google" id="ProtNLM"/>
    </source>
</evidence>